<dbReference type="Proteomes" id="UP001620626">
    <property type="component" value="Unassembled WGS sequence"/>
</dbReference>
<accession>A0ABD2ISA1</accession>
<organism evidence="1 2">
    <name type="scientific">Heterodera trifolii</name>
    <dbReference type="NCBI Taxonomy" id="157864"/>
    <lineage>
        <taxon>Eukaryota</taxon>
        <taxon>Metazoa</taxon>
        <taxon>Ecdysozoa</taxon>
        <taxon>Nematoda</taxon>
        <taxon>Chromadorea</taxon>
        <taxon>Rhabditida</taxon>
        <taxon>Tylenchina</taxon>
        <taxon>Tylenchomorpha</taxon>
        <taxon>Tylenchoidea</taxon>
        <taxon>Heteroderidae</taxon>
        <taxon>Heteroderinae</taxon>
        <taxon>Heterodera</taxon>
    </lineage>
</organism>
<gene>
    <name evidence="1" type="ORF">niasHT_038907</name>
</gene>
<dbReference type="AlphaFoldDB" id="A0ABD2ISA1"/>
<sequence length="215" mass="24532">MEPFTPDAQICFKIDNLSIFAQQQVGTKKRHPNILEHGQFKIKCYLYSVNIRDPTDMAPLATTTRKAFRIALKCDSKTKETPWSFTMEAMLVLKTVNDFGEGPGSYVFTHNFYNTGTVSEKLYDNCEPIFFEDLMRDTEVYNQHDDSVDMIIGIKKVEAFNGLRSASPHHMAAENAEWNSGAAIDHEAQNEGDDDEIEGDDDEIERYIPTGNFWK</sequence>
<proteinExistence type="predicted"/>
<comment type="caution">
    <text evidence="1">The sequence shown here is derived from an EMBL/GenBank/DDBJ whole genome shotgun (WGS) entry which is preliminary data.</text>
</comment>
<name>A0ABD2ISA1_9BILA</name>
<evidence type="ECO:0000313" key="1">
    <source>
        <dbReference type="EMBL" id="KAL3080470.1"/>
    </source>
</evidence>
<reference evidence="1 2" key="1">
    <citation type="submission" date="2024-10" db="EMBL/GenBank/DDBJ databases">
        <authorList>
            <person name="Kim D."/>
        </authorList>
    </citation>
    <scope>NUCLEOTIDE SEQUENCE [LARGE SCALE GENOMIC DNA]</scope>
    <source>
        <strain evidence="1">BH-2024</strain>
    </source>
</reference>
<dbReference type="EMBL" id="JBICBT010001160">
    <property type="protein sequence ID" value="KAL3080470.1"/>
    <property type="molecule type" value="Genomic_DNA"/>
</dbReference>
<protein>
    <submittedName>
        <fullName evidence="1">Uncharacterized protein</fullName>
    </submittedName>
</protein>
<evidence type="ECO:0000313" key="2">
    <source>
        <dbReference type="Proteomes" id="UP001620626"/>
    </source>
</evidence>
<keyword evidence="2" id="KW-1185">Reference proteome</keyword>